<sequence>MTRRRPRAAPPPRCSDAHAAAITRELGRLVLGGRGPARPELLWPVAPDQTATATAGLHRLLAEIDRISNTATAQATTHTSSRAARPTKEHPR</sequence>
<gene>
    <name evidence="2" type="ORF">GCM10022215_26560</name>
</gene>
<dbReference type="Proteomes" id="UP001501495">
    <property type="component" value="Unassembled WGS sequence"/>
</dbReference>
<dbReference type="EMBL" id="BAAAZH010000018">
    <property type="protein sequence ID" value="GAA4121537.1"/>
    <property type="molecule type" value="Genomic_DNA"/>
</dbReference>
<proteinExistence type="predicted"/>
<evidence type="ECO:0000256" key="1">
    <source>
        <dbReference type="SAM" id="MobiDB-lite"/>
    </source>
</evidence>
<accession>A0ABP7XM69</accession>
<name>A0ABP7XM69_9ACTN</name>
<evidence type="ECO:0000313" key="3">
    <source>
        <dbReference type="Proteomes" id="UP001501495"/>
    </source>
</evidence>
<evidence type="ECO:0000313" key="2">
    <source>
        <dbReference type="EMBL" id="GAA4121537.1"/>
    </source>
</evidence>
<dbReference type="RefSeq" id="WP_344733912.1">
    <property type="nucleotide sequence ID" value="NZ_BAAAZH010000018.1"/>
</dbReference>
<organism evidence="2 3">
    <name type="scientific">Nocardioides fonticola</name>
    <dbReference type="NCBI Taxonomy" id="450363"/>
    <lineage>
        <taxon>Bacteria</taxon>
        <taxon>Bacillati</taxon>
        <taxon>Actinomycetota</taxon>
        <taxon>Actinomycetes</taxon>
        <taxon>Propionibacteriales</taxon>
        <taxon>Nocardioidaceae</taxon>
        <taxon>Nocardioides</taxon>
    </lineage>
</organism>
<feature type="region of interest" description="Disordered" evidence="1">
    <location>
        <begin position="71"/>
        <end position="92"/>
    </location>
</feature>
<protein>
    <submittedName>
        <fullName evidence="2">Uncharacterized protein</fullName>
    </submittedName>
</protein>
<reference evidence="3" key="1">
    <citation type="journal article" date="2019" name="Int. J. Syst. Evol. Microbiol.">
        <title>The Global Catalogue of Microorganisms (GCM) 10K type strain sequencing project: providing services to taxonomists for standard genome sequencing and annotation.</title>
        <authorList>
            <consortium name="The Broad Institute Genomics Platform"/>
            <consortium name="The Broad Institute Genome Sequencing Center for Infectious Disease"/>
            <person name="Wu L."/>
            <person name="Ma J."/>
        </authorList>
    </citation>
    <scope>NUCLEOTIDE SEQUENCE [LARGE SCALE GENOMIC DNA]</scope>
    <source>
        <strain evidence="3">JCM 16703</strain>
    </source>
</reference>
<comment type="caution">
    <text evidence="2">The sequence shown here is derived from an EMBL/GenBank/DDBJ whole genome shotgun (WGS) entry which is preliminary data.</text>
</comment>
<keyword evidence="3" id="KW-1185">Reference proteome</keyword>
<feature type="compositionally biased region" description="Low complexity" evidence="1">
    <location>
        <begin position="71"/>
        <end position="84"/>
    </location>
</feature>